<dbReference type="PROSITE" id="PS50949">
    <property type="entry name" value="HTH_GNTR"/>
    <property type="match status" value="1"/>
</dbReference>
<proteinExistence type="predicted"/>
<dbReference type="RefSeq" id="WP_160551073.1">
    <property type="nucleotide sequence ID" value="NZ_CP047650.1"/>
</dbReference>
<evidence type="ECO:0000256" key="2">
    <source>
        <dbReference type="ARBA" id="ARBA00023125"/>
    </source>
</evidence>
<dbReference type="Pfam" id="PF07729">
    <property type="entry name" value="FCD"/>
    <property type="match status" value="1"/>
</dbReference>
<dbReference type="GO" id="GO:0003700">
    <property type="term" value="F:DNA-binding transcription factor activity"/>
    <property type="evidence" value="ECO:0007669"/>
    <property type="project" value="InterPro"/>
</dbReference>
<dbReference type="Gene3D" id="1.20.120.530">
    <property type="entry name" value="GntR ligand-binding domain-like"/>
    <property type="match status" value="1"/>
</dbReference>
<dbReference type="SMART" id="SM00895">
    <property type="entry name" value="FCD"/>
    <property type="match status" value="1"/>
</dbReference>
<dbReference type="KEGG" id="xyk:GT347_05860"/>
<dbReference type="SUPFAM" id="SSF46785">
    <property type="entry name" value="Winged helix' DNA-binding domain"/>
    <property type="match status" value="1"/>
</dbReference>
<protein>
    <submittedName>
        <fullName evidence="5">FCD domain-containing protein</fullName>
    </submittedName>
</protein>
<dbReference type="Proteomes" id="UP000464787">
    <property type="component" value="Chromosome"/>
</dbReference>
<keyword evidence="3" id="KW-0804">Transcription</keyword>
<evidence type="ECO:0000256" key="1">
    <source>
        <dbReference type="ARBA" id="ARBA00023015"/>
    </source>
</evidence>
<dbReference type="GO" id="GO:0003677">
    <property type="term" value="F:DNA binding"/>
    <property type="evidence" value="ECO:0007669"/>
    <property type="project" value="UniProtKB-KW"/>
</dbReference>
<dbReference type="Pfam" id="PF00392">
    <property type="entry name" value="GntR"/>
    <property type="match status" value="1"/>
</dbReference>
<dbReference type="CDD" id="cd07377">
    <property type="entry name" value="WHTH_GntR"/>
    <property type="match status" value="1"/>
</dbReference>
<keyword evidence="6" id="KW-1185">Reference proteome</keyword>
<dbReference type="PANTHER" id="PTHR43537:SF5">
    <property type="entry name" value="UXU OPERON TRANSCRIPTIONAL REGULATOR"/>
    <property type="match status" value="1"/>
</dbReference>
<dbReference type="InterPro" id="IPR000524">
    <property type="entry name" value="Tscrpt_reg_HTH_GntR"/>
</dbReference>
<evidence type="ECO:0000256" key="3">
    <source>
        <dbReference type="ARBA" id="ARBA00023163"/>
    </source>
</evidence>
<dbReference type="InterPro" id="IPR011711">
    <property type="entry name" value="GntR_C"/>
</dbReference>
<dbReference type="SUPFAM" id="SSF48008">
    <property type="entry name" value="GntR ligand-binding domain-like"/>
    <property type="match status" value="1"/>
</dbReference>
<dbReference type="EMBL" id="CP047650">
    <property type="protein sequence ID" value="QHI97555.1"/>
    <property type="molecule type" value="Genomic_DNA"/>
</dbReference>
<dbReference type="InterPro" id="IPR036388">
    <property type="entry name" value="WH-like_DNA-bd_sf"/>
</dbReference>
<dbReference type="InterPro" id="IPR008920">
    <property type="entry name" value="TF_FadR/GntR_C"/>
</dbReference>
<dbReference type="Gene3D" id="1.10.10.10">
    <property type="entry name" value="Winged helix-like DNA-binding domain superfamily/Winged helix DNA-binding domain"/>
    <property type="match status" value="1"/>
</dbReference>
<dbReference type="AlphaFoldDB" id="A0A857J3W5"/>
<keyword evidence="2" id="KW-0238">DNA-binding</keyword>
<evidence type="ECO:0000259" key="4">
    <source>
        <dbReference type="PROSITE" id="PS50949"/>
    </source>
</evidence>
<dbReference type="PANTHER" id="PTHR43537">
    <property type="entry name" value="TRANSCRIPTIONAL REGULATOR, GNTR FAMILY"/>
    <property type="match status" value="1"/>
</dbReference>
<dbReference type="InterPro" id="IPR036390">
    <property type="entry name" value="WH_DNA-bd_sf"/>
</dbReference>
<feature type="domain" description="HTH gntR-type" evidence="4">
    <location>
        <begin position="13"/>
        <end position="81"/>
    </location>
</feature>
<dbReference type="PRINTS" id="PR00035">
    <property type="entry name" value="HTHGNTR"/>
</dbReference>
<organism evidence="5 6">
    <name type="scientific">Xylophilus rhododendri</name>
    <dbReference type="NCBI Taxonomy" id="2697032"/>
    <lineage>
        <taxon>Bacteria</taxon>
        <taxon>Pseudomonadati</taxon>
        <taxon>Pseudomonadota</taxon>
        <taxon>Betaproteobacteria</taxon>
        <taxon>Burkholderiales</taxon>
        <taxon>Xylophilus</taxon>
    </lineage>
</organism>
<gene>
    <name evidence="5" type="ORF">GT347_05860</name>
</gene>
<evidence type="ECO:0000313" key="6">
    <source>
        <dbReference type="Proteomes" id="UP000464787"/>
    </source>
</evidence>
<dbReference type="SMART" id="SM00345">
    <property type="entry name" value="HTH_GNTR"/>
    <property type="match status" value="1"/>
</dbReference>
<accession>A0A857J3W5</accession>
<keyword evidence="1" id="KW-0805">Transcription regulation</keyword>
<reference evidence="5 6" key="1">
    <citation type="submission" date="2020-01" db="EMBL/GenBank/DDBJ databases">
        <title>Genome sequencing of strain KACC 21265.</title>
        <authorList>
            <person name="Heo J."/>
            <person name="Kim S.-J."/>
            <person name="Kim J.-S."/>
            <person name="Hong S.-B."/>
            <person name="Kwon S.-W."/>
        </authorList>
    </citation>
    <scope>NUCLEOTIDE SEQUENCE [LARGE SCALE GENOMIC DNA]</scope>
    <source>
        <strain evidence="5 6">KACC 21265</strain>
    </source>
</reference>
<name>A0A857J3W5_9BURK</name>
<evidence type="ECO:0000313" key="5">
    <source>
        <dbReference type="EMBL" id="QHI97555.1"/>
    </source>
</evidence>
<sequence>MTDALPQDRPARGSLADRVYAGVLDAILRGEAAESGKLPTEGDLALRFNVSRPTVREALARLRSDGVIASRRGSGSHVIRPPGAPSAAVTPIRSIADIERYYAFRCCVESGAAAAAAEFRDQRDLDSIRQALEALSSTASGGPSEIERDIEFHLAIARASHNPFFVATLETSVAPIRQLMELPRSFDDDGEDRARQVQAEHLAIVEAIERQSQGDAVEATKAHVMNAKRRIFEGTQL</sequence>